<dbReference type="SUPFAM" id="SSF51182">
    <property type="entry name" value="RmlC-like cupins"/>
    <property type="match status" value="1"/>
</dbReference>
<dbReference type="AlphaFoldDB" id="Z9JX65"/>
<dbReference type="Pfam" id="PF07883">
    <property type="entry name" value="Cupin_2"/>
    <property type="match status" value="1"/>
</dbReference>
<protein>
    <submittedName>
        <fullName evidence="2">Cupin</fullName>
    </submittedName>
</protein>
<accession>Z9JX65</accession>
<dbReference type="RefSeq" id="WP_038370056.1">
    <property type="nucleotide sequence ID" value="NZ_BAAAOW010000001.1"/>
</dbReference>
<evidence type="ECO:0000259" key="1">
    <source>
        <dbReference type="Pfam" id="PF07883"/>
    </source>
</evidence>
<dbReference type="Proteomes" id="UP000023067">
    <property type="component" value="Unassembled WGS sequence"/>
</dbReference>
<proteinExistence type="predicted"/>
<dbReference type="InterPro" id="IPR013096">
    <property type="entry name" value="Cupin_2"/>
</dbReference>
<dbReference type="InterPro" id="IPR053146">
    <property type="entry name" value="QDO-like"/>
</dbReference>
<dbReference type="OrthoDB" id="122936at2"/>
<dbReference type="EMBL" id="JDYK01000002">
    <property type="protein sequence ID" value="EWS82568.1"/>
    <property type="molecule type" value="Genomic_DNA"/>
</dbReference>
<evidence type="ECO:0000313" key="2">
    <source>
        <dbReference type="EMBL" id="EWS82568.1"/>
    </source>
</evidence>
<dbReference type="HOGENOM" id="CLU_155086_0_0_11"/>
<name>Z9JX65_9MICO</name>
<reference evidence="2 3" key="1">
    <citation type="submission" date="2014-02" db="EMBL/GenBank/DDBJ databases">
        <title>Genome sequence of Brachybacterium phenoliresistens strain W13A50.</title>
        <authorList>
            <person name="Wang X."/>
        </authorList>
    </citation>
    <scope>NUCLEOTIDE SEQUENCE [LARGE SCALE GENOMIC DNA]</scope>
    <source>
        <strain evidence="2 3">W13A50</strain>
    </source>
</reference>
<gene>
    <name evidence="2" type="ORF">BF93_05890</name>
</gene>
<sequence>MNTVAPTPTGPIPAEEIRIPGSEVLRFEGAGHGSGVSFFLVATPPGKGPALHRHPYDETFHVLEGEASIVIGDRTLTARPGDTAVVPPQTWHRFTCTGPGVLRMVCIHASPVMIQEYAEES</sequence>
<dbReference type="PANTHER" id="PTHR36440">
    <property type="entry name" value="PUTATIVE (AFU_ORTHOLOGUE AFUA_8G07350)-RELATED"/>
    <property type="match status" value="1"/>
</dbReference>
<dbReference type="Gene3D" id="2.60.120.10">
    <property type="entry name" value="Jelly Rolls"/>
    <property type="match status" value="1"/>
</dbReference>
<dbReference type="InterPro" id="IPR011051">
    <property type="entry name" value="RmlC_Cupin_sf"/>
</dbReference>
<dbReference type="STRING" id="396014.BF93_05890"/>
<dbReference type="InterPro" id="IPR014710">
    <property type="entry name" value="RmlC-like_jellyroll"/>
</dbReference>
<keyword evidence="3" id="KW-1185">Reference proteome</keyword>
<dbReference type="eggNOG" id="COG0662">
    <property type="taxonomic scope" value="Bacteria"/>
</dbReference>
<evidence type="ECO:0000313" key="3">
    <source>
        <dbReference type="Proteomes" id="UP000023067"/>
    </source>
</evidence>
<feature type="domain" description="Cupin type-2" evidence="1">
    <location>
        <begin position="40"/>
        <end position="107"/>
    </location>
</feature>
<organism evidence="2 3">
    <name type="scientific">Brachybacterium phenoliresistens</name>
    <dbReference type="NCBI Taxonomy" id="396014"/>
    <lineage>
        <taxon>Bacteria</taxon>
        <taxon>Bacillati</taxon>
        <taxon>Actinomycetota</taxon>
        <taxon>Actinomycetes</taxon>
        <taxon>Micrococcales</taxon>
        <taxon>Dermabacteraceae</taxon>
        <taxon>Brachybacterium</taxon>
    </lineage>
</organism>
<dbReference type="PATRIC" id="fig|396014.3.peg.178"/>
<comment type="caution">
    <text evidence="2">The sequence shown here is derived from an EMBL/GenBank/DDBJ whole genome shotgun (WGS) entry which is preliminary data.</text>
</comment>
<dbReference type="PANTHER" id="PTHR36440:SF1">
    <property type="entry name" value="PUTATIVE (AFU_ORTHOLOGUE AFUA_8G07350)-RELATED"/>
    <property type="match status" value="1"/>
</dbReference>